<proteinExistence type="predicted"/>
<dbReference type="AlphaFoldDB" id="A0A2H5Y5V1"/>
<dbReference type="EMBL" id="BEHY01000018">
    <property type="protein sequence ID" value="GBD08823.1"/>
    <property type="molecule type" value="Genomic_DNA"/>
</dbReference>
<accession>A0A2H5Y5V1</accession>
<evidence type="ECO:0000313" key="2">
    <source>
        <dbReference type="EMBL" id="GBD08823.1"/>
    </source>
</evidence>
<sequence length="83" mass="9505">MEFLNRHSFLVFGGLVLLGLGAFLWLRRAGWIGWGLWALILMAMVGFWLSRRTSPTQPFASQAEIEAALRSGRPVLVYWFSNY</sequence>
<keyword evidence="1" id="KW-0472">Membrane</keyword>
<dbReference type="Proteomes" id="UP000236642">
    <property type="component" value="Unassembled WGS sequence"/>
</dbReference>
<feature type="transmembrane region" description="Helical" evidence="1">
    <location>
        <begin position="31"/>
        <end position="49"/>
    </location>
</feature>
<feature type="transmembrane region" description="Helical" evidence="1">
    <location>
        <begin position="7"/>
        <end position="25"/>
    </location>
</feature>
<keyword evidence="1" id="KW-1133">Transmembrane helix</keyword>
<evidence type="ECO:0000256" key="1">
    <source>
        <dbReference type="SAM" id="Phobius"/>
    </source>
</evidence>
<comment type="caution">
    <text evidence="2">The sequence shown here is derived from an EMBL/GenBank/DDBJ whole genome shotgun (WGS) entry which is preliminary data.</text>
</comment>
<gene>
    <name evidence="2" type="ORF">HRbin22_01065</name>
</gene>
<protein>
    <submittedName>
        <fullName evidence="2">Uncharacterized protein</fullName>
    </submittedName>
</protein>
<evidence type="ECO:0000313" key="3">
    <source>
        <dbReference type="Proteomes" id="UP000236642"/>
    </source>
</evidence>
<organism evidence="2 3">
    <name type="scientific">Candidatus Thermoflexus japonica</name>
    <dbReference type="NCBI Taxonomy" id="2035417"/>
    <lineage>
        <taxon>Bacteria</taxon>
        <taxon>Bacillati</taxon>
        <taxon>Chloroflexota</taxon>
        <taxon>Thermoflexia</taxon>
        <taxon>Thermoflexales</taxon>
        <taxon>Thermoflexaceae</taxon>
        <taxon>Thermoflexus</taxon>
    </lineage>
</organism>
<name>A0A2H5Y5V1_9CHLR</name>
<keyword evidence="1" id="KW-0812">Transmembrane</keyword>
<reference evidence="3" key="1">
    <citation type="submission" date="2017-09" db="EMBL/GenBank/DDBJ databases">
        <title>Metaegenomics of thermophilic ammonia-oxidizing enrichment culture.</title>
        <authorList>
            <person name="Kato S."/>
            <person name="Suzuki K."/>
        </authorList>
    </citation>
    <scope>NUCLEOTIDE SEQUENCE [LARGE SCALE GENOMIC DNA]</scope>
</reference>